<dbReference type="PANTHER" id="PTHR10963">
    <property type="entry name" value="GLYCOSYL HYDROLASE-RELATED"/>
    <property type="match status" value="1"/>
</dbReference>
<feature type="compositionally biased region" description="Low complexity" evidence="4">
    <location>
        <begin position="1141"/>
        <end position="1154"/>
    </location>
</feature>
<feature type="compositionally biased region" description="Acidic residues" evidence="4">
    <location>
        <begin position="656"/>
        <end position="748"/>
    </location>
</feature>
<dbReference type="GO" id="GO:0009277">
    <property type="term" value="C:fungal-type cell wall"/>
    <property type="evidence" value="ECO:0007669"/>
    <property type="project" value="TreeGrafter"/>
</dbReference>
<dbReference type="GO" id="GO:0016757">
    <property type="term" value="F:glycosyltransferase activity"/>
    <property type="evidence" value="ECO:0007669"/>
    <property type="project" value="TreeGrafter"/>
</dbReference>
<dbReference type="PANTHER" id="PTHR10963:SF22">
    <property type="entry name" value="GLYCOSIDASE CRH2-RELATED"/>
    <property type="match status" value="1"/>
</dbReference>
<feature type="compositionally biased region" description="Basic residues" evidence="4">
    <location>
        <begin position="1057"/>
        <end position="1067"/>
    </location>
</feature>
<keyword evidence="8" id="KW-1185">Reference proteome</keyword>
<evidence type="ECO:0000259" key="6">
    <source>
        <dbReference type="PROSITE" id="PS51762"/>
    </source>
</evidence>
<feature type="region of interest" description="Disordered" evidence="4">
    <location>
        <begin position="1"/>
        <end position="180"/>
    </location>
</feature>
<dbReference type="InterPro" id="IPR050546">
    <property type="entry name" value="Glycosyl_Hydrlase_16"/>
</dbReference>
<feature type="compositionally biased region" description="Polar residues" evidence="4">
    <location>
        <begin position="103"/>
        <end position="112"/>
    </location>
</feature>
<feature type="compositionally biased region" description="Low complexity" evidence="4">
    <location>
        <begin position="284"/>
        <end position="293"/>
    </location>
</feature>
<feature type="compositionally biased region" description="Low complexity" evidence="4">
    <location>
        <begin position="761"/>
        <end position="776"/>
    </location>
</feature>
<dbReference type="SUPFAM" id="SSF49899">
    <property type="entry name" value="Concanavalin A-like lectins/glucanases"/>
    <property type="match status" value="1"/>
</dbReference>
<dbReference type="InterPro" id="IPR013320">
    <property type="entry name" value="ConA-like_dom_sf"/>
</dbReference>
<dbReference type="GO" id="GO:0031505">
    <property type="term" value="P:fungal-type cell wall organization"/>
    <property type="evidence" value="ECO:0007669"/>
    <property type="project" value="TreeGrafter"/>
</dbReference>
<feature type="compositionally biased region" description="Pro residues" evidence="4">
    <location>
        <begin position="132"/>
        <end position="142"/>
    </location>
</feature>
<proteinExistence type="predicted"/>
<dbReference type="GO" id="GO:0004553">
    <property type="term" value="F:hydrolase activity, hydrolyzing O-glycosyl compounds"/>
    <property type="evidence" value="ECO:0007669"/>
    <property type="project" value="InterPro"/>
</dbReference>
<feature type="compositionally biased region" description="Low complexity" evidence="4">
    <location>
        <begin position="49"/>
        <end position="60"/>
    </location>
</feature>
<dbReference type="GO" id="GO:0005975">
    <property type="term" value="P:carbohydrate metabolic process"/>
    <property type="evidence" value="ECO:0007669"/>
    <property type="project" value="InterPro"/>
</dbReference>
<evidence type="ECO:0000256" key="3">
    <source>
        <dbReference type="ARBA" id="ARBA00023295"/>
    </source>
</evidence>
<feature type="region of interest" description="Disordered" evidence="4">
    <location>
        <begin position="1562"/>
        <end position="1597"/>
    </location>
</feature>
<feature type="compositionally biased region" description="Low complexity" evidence="4">
    <location>
        <begin position="1004"/>
        <end position="1014"/>
    </location>
</feature>
<feature type="compositionally biased region" description="Low complexity" evidence="4">
    <location>
        <begin position="77"/>
        <end position="89"/>
    </location>
</feature>
<keyword evidence="2" id="KW-0378">Hydrolase</keyword>
<feature type="region of interest" description="Disordered" evidence="4">
    <location>
        <begin position="1004"/>
        <end position="1085"/>
    </location>
</feature>
<feature type="region of interest" description="Disordered" evidence="4">
    <location>
        <begin position="2132"/>
        <end position="2192"/>
    </location>
</feature>
<dbReference type="InterPro" id="IPR000757">
    <property type="entry name" value="Beta-glucanase-like"/>
</dbReference>
<feature type="compositionally biased region" description="Acidic residues" evidence="4">
    <location>
        <begin position="539"/>
        <end position="557"/>
    </location>
</feature>
<keyword evidence="5" id="KW-0472">Membrane</keyword>
<accession>A0AAF0E0T5</accession>
<feature type="region of interest" description="Disordered" evidence="4">
    <location>
        <begin position="1526"/>
        <end position="1545"/>
    </location>
</feature>
<evidence type="ECO:0000256" key="5">
    <source>
        <dbReference type="SAM" id="Phobius"/>
    </source>
</evidence>
<reference evidence="7" key="1">
    <citation type="submission" date="2023-03" db="EMBL/GenBank/DDBJ databases">
        <title>Mating type loci evolution in Malassezia.</title>
        <authorList>
            <person name="Coelho M.A."/>
        </authorList>
    </citation>
    <scope>NUCLEOTIDE SEQUENCE</scope>
    <source>
        <strain evidence="7">CBS 14135</strain>
    </source>
</reference>
<name>A0AAF0E0T5_9BASI</name>
<dbReference type="PROSITE" id="PS51762">
    <property type="entry name" value="GH16_2"/>
    <property type="match status" value="1"/>
</dbReference>
<keyword evidence="3" id="KW-0326">Glycosidase</keyword>
<feature type="transmembrane region" description="Helical" evidence="5">
    <location>
        <begin position="2036"/>
        <end position="2059"/>
    </location>
</feature>
<feature type="compositionally biased region" description="Acidic residues" evidence="4">
    <location>
        <begin position="777"/>
        <end position="786"/>
    </location>
</feature>
<feature type="region of interest" description="Disordered" evidence="4">
    <location>
        <begin position="2254"/>
        <end position="2284"/>
    </location>
</feature>
<feature type="compositionally biased region" description="Acidic residues" evidence="4">
    <location>
        <begin position="565"/>
        <end position="649"/>
    </location>
</feature>
<dbReference type="Proteomes" id="UP001216638">
    <property type="component" value="Chromosome 6"/>
</dbReference>
<feature type="compositionally biased region" description="Pro residues" evidence="4">
    <location>
        <begin position="1030"/>
        <end position="1045"/>
    </location>
</feature>
<feature type="region of interest" description="Disordered" evidence="4">
    <location>
        <begin position="1970"/>
        <end position="2029"/>
    </location>
</feature>
<feature type="region of interest" description="Disordered" evidence="4">
    <location>
        <begin position="346"/>
        <end position="823"/>
    </location>
</feature>
<keyword evidence="1" id="KW-0732">Signal</keyword>
<evidence type="ECO:0000256" key="1">
    <source>
        <dbReference type="ARBA" id="ARBA00022729"/>
    </source>
</evidence>
<evidence type="ECO:0000256" key="4">
    <source>
        <dbReference type="SAM" id="MobiDB-lite"/>
    </source>
</evidence>
<feature type="compositionally biased region" description="Low complexity" evidence="4">
    <location>
        <begin position="1970"/>
        <end position="1985"/>
    </location>
</feature>
<dbReference type="EMBL" id="CP119956">
    <property type="protein sequence ID" value="WFC97030.1"/>
    <property type="molecule type" value="Genomic_DNA"/>
</dbReference>
<dbReference type="Pfam" id="PF00722">
    <property type="entry name" value="Glyco_hydro_16"/>
    <property type="match status" value="1"/>
</dbReference>
<feature type="region of interest" description="Disordered" evidence="4">
    <location>
        <begin position="1141"/>
        <end position="1206"/>
    </location>
</feature>
<feature type="compositionally biased region" description="Low complexity" evidence="4">
    <location>
        <begin position="2012"/>
        <end position="2029"/>
    </location>
</feature>
<feature type="domain" description="GH16" evidence="6">
    <location>
        <begin position="1685"/>
        <end position="1913"/>
    </location>
</feature>
<dbReference type="Gene3D" id="2.60.120.200">
    <property type="match status" value="1"/>
</dbReference>
<evidence type="ECO:0000256" key="2">
    <source>
        <dbReference type="ARBA" id="ARBA00022801"/>
    </source>
</evidence>
<keyword evidence="5" id="KW-1133">Transmembrane helix</keyword>
<feature type="compositionally biased region" description="Basic and acidic residues" evidence="4">
    <location>
        <begin position="272"/>
        <end position="283"/>
    </location>
</feature>
<feature type="compositionally biased region" description="Low complexity" evidence="4">
    <location>
        <begin position="1178"/>
        <end position="1197"/>
    </location>
</feature>
<feature type="compositionally biased region" description="Low complexity" evidence="4">
    <location>
        <begin position="1068"/>
        <end position="1085"/>
    </location>
</feature>
<protein>
    <recommendedName>
        <fullName evidence="6">GH16 domain-containing protein</fullName>
    </recommendedName>
</protein>
<sequence length="2284" mass="239466">MVYALPRKSRTSGAGDASPAHVVSPPKSSVERALELQHVLDASHRAPRAAEPAADADASAPQPTPRRRRPHAFADDTAAPTSSTPLTPRRALRPYPDLPAPNWSASRSSPHSTPAHRRAARPLAVLDEEEAPPAPAAAPPPARVQARGSFVPQRRPPPAAESSHLVQHPPSPASSTDDPLLLNDSGLLNMTLQAAQGDADLVAMVRGWEHAVPSPGTPRRALRPPHARPPAPAERSRAHATPTAPEHARAHATPTAAERSRAHATPTASTPLRRDLRTIERSVQRAAQAQAQLQRERAASPSTPTRTPRGAQADGTPRATPPADVSHATPSLYDRSLGVRERIALLKSPHKARGASTPRAAPDTVPRGAPADGAPDPDPDPAAAPADDLPDLPDEPPAPLAPIPSHTPSRERRGASGTPRRASRRRPSSTSTPVYIDFLHAPPDEAPDDDLPFTRETPAAQRTRVVSPVKIRSASRTASPVRRSPVPLASPERRSPMPLASTPRGAAPRASEPADAFAFERVGGAPWTAAHEGALGAADEPDEAQELADEPDAPDEPYENREPADELDEPYEQEVPDEPYEQEVPDEPYEPYEQEVLDEPYEAQEAPEDYEAQEVPDEPYEAQEVPDEPYEAQEAPEDYEAQEVPDEPYEAQAAQEDYEAQEVPDEPYEAQEAQEDYEAQEVPDEPYEAEPEPLEDYETEPEAPEDYETEPEAPDDEAEPEAPDDEAEPEAPDDYEAEPEAPEDDAEPLEPPAPENDAEPLDPAAPEDNAEPLDPAAPEDDAEEPYEGANKLPGYAHDLPPHELGRPQDGYETESDDAHESEAFAHRTYIDELEAADAAGTRRASPADDAAVALEDEARRAPSPPSPTPASPRVWSAEADAETATLTAELMAHRTTDAASAWGDVTSLDTIDVDAEARAFAARHALWSPRSPRRARRSLLGRADGAAREAASTSAVPPVRGVPATSPARRASPYAAGATPHRARKPPIALPAVVPWSAAPARKAPGAAGRAAEGPPERAAEAPAEQAAEAPPPAAPAPVATPPDEAPLRVPEDFRPHKPSPQKHATLRARPSPLRRPASRVPVPVRRARAAYVEDADETHDAPAAGRSVGGAASPALVVGDAPADASTVILDAAHDAPADAARGPLGGAPAAVAGHKHARAPSRTPSPTPAPKRVRGDAPATPAAAAASDVTSESEATPPPMLSSPAAHWPLVAPADAVADLSANLSASSHSRALMLARPRPTACIEVASLDPLAAARAAAILQVHHQYIQEGWLVQEPPGGGRVGGAYPALPEASGSALLPALLQAAEAGERSGVAAVAGGVPSTPWVPGAFPPGSARRRPRVRAPEVTAHALRPQAQAGRWSDEAWAQLERHLEADVARRVEADAPDAAALRQAVLAADAGAVVRALLDAAGLEADELQGEWALTRLHARVPALQARYLRRLDAGAAPEAAPALRAQSVHALGDAAATATDALVHGPRARARSGSGSSPDLSVATMPMVEEAVASPGSTSMVARLWSRARAAAPEAPAPRAAPGGWARSGTSGVQSTAFSALGAQAQAEAADAARRRAEQRAGVWQSPRQLRRDPSARRRLPGDPPRAAFVAARDRFAQGAGGSLRAARKQGARLWTTAMRVWTAWAVVSAVARAAFAVKCGPGSPCPSDAPCCSVQGECGAGAVQCAAGCNPMYSHSPLSCVANPVCVNLDLDVAHTVYNHHDVFVPLESFTGDPDAGPFLFESGYLGQGGQGVLLETNKGHASRVSTTRYMLYGTINATLRHDTQKGLISTFGTLSDVGDAIAWKFAGANASAAAASYYALNNETNAAGTRLDLGRNFSMADYHTYGLQWEPSGITWTLDGRAVHHVSRREAGAQFPRSPSRVLFTTWGATPQTPRRLRKWAGGAMTYDSAAYATTGYFAQELTHLSVSCGNLSLANVSATGGGSQPTSFVYTGKNSSVSGEPEFMLSRDQIRLLSDPAADGPDDVPGSPSLAANGPNTNMYAGGTRNVDTTSGGGSSSSTGASSTNGASGSDGHTSTKVAIGVPVGIGGAVLAGSLGLVALYLVRRRRKARAAAAAPSMAEAPGVAPLGVWLPSRDAAPMPAPEAPAAHPAWVAHPYAPSPAAAPGQASLLAYAQDGGPSEATTLHMPSSDDVLEPKSPASTMYDDERDAYAYGGTDDDEDTTSETSDESAYAPSRRRMHYATHTPRSVSSRLADAQHAELAEQQAWDELRAAALGDEGAAYARATPEPRAHYARRAAAASVAGRSARRDASVPRAHARHRSLYTPDDE</sequence>
<evidence type="ECO:0000313" key="8">
    <source>
        <dbReference type="Proteomes" id="UP001216638"/>
    </source>
</evidence>
<feature type="compositionally biased region" description="Basic and acidic residues" evidence="4">
    <location>
        <begin position="1046"/>
        <end position="1056"/>
    </location>
</feature>
<feature type="region of interest" description="Disordered" evidence="4">
    <location>
        <begin position="212"/>
        <end position="334"/>
    </location>
</feature>
<feature type="region of interest" description="Disordered" evidence="4">
    <location>
        <begin position="930"/>
        <end position="987"/>
    </location>
</feature>
<gene>
    <name evidence="7" type="ORF">MBRA1_003697</name>
</gene>
<keyword evidence="5" id="KW-0812">Transmembrane</keyword>
<feature type="region of interest" description="Disordered" evidence="4">
    <location>
        <begin position="836"/>
        <end position="879"/>
    </location>
</feature>
<feature type="compositionally biased region" description="Low complexity" evidence="4">
    <location>
        <begin position="1526"/>
        <end position="1540"/>
    </location>
</feature>
<feature type="compositionally biased region" description="Acidic residues" evidence="4">
    <location>
        <begin position="2171"/>
        <end position="2183"/>
    </location>
</feature>
<evidence type="ECO:0000313" key="7">
    <source>
        <dbReference type="EMBL" id="WFC97030.1"/>
    </source>
</evidence>
<organism evidence="7 8">
    <name type="scientific">Malassezia brasiliensis</name>
    <dbReference type="NCBI Taxonomy" id="1821822"/>
    <lineage>
        <taxon>Eukaryota</taxon>
        <taxon>Fungi</taxon>
        <taxon>Dikarya</taxon>
        <taxon>Basidiomycota</taxon>
        <taxon>Ustilaginomycotina</taxon>
        <taxon>Malasseziomycetes</taxon>
        <taxon>Malasseziales</taxon>
        <taxon>Malasseziaceae</taxon>
        <taxon>Malassezia</taxon>
    </lineage>
</organism>